<dbReference type="PANTHER" id="PTHR43301:SF3">
    <property type="entry name" value="ARABINAN ENDO-1,5-ALPHA-L-ARABINOSIDASE A-RELATED"/>
    <property type="match status" value="1"/>
</dbReference>
<dbReference type="Gene3D" id="2.60.120.200">
    <property type="match status" value="1"/>
</dbReference>
<dbReference type="SUPFAM" id="SSF49899">
    <property type="entry name" value="Concanavalin A-like lectins/glucanases"/>
    <property type="match status" value="1"/>
</dbReference>
<keyword evidence="1" id="KW-0378">Hydrolase</keyword>
<comment type="caution">
    <text evidence="5">The sequence shown here is derived from an EMBL/GenBank/DDBJ whole genome shotgun (WGS) entry which is preliminary data.</text>
</comment>
<keyword evidence="2" id="KW-0326">Glycosidase</keyword>
<dbReference type="Pfam" id="PF13385">
    <property type="entry name" value="Laminin_G_3"/>
    <property type="match status" value="1"/>
</dbReference>
<evidence type="ECO:0000256" key="3">
    <source>
        <dbReference type="SAM" id="SignalP"/>
    </source>
</evidence>
<feature type="chain" id="PRO_5046703555" description="Atrophied bacterial Ig domain-containing protein" evidence="3">
    <location>
        <begin position="31"/>
        <end position="583"/>
    </location>
</feature>
<evidence type="ECO:0000256" key="2">
    <source>
        <dbReference type="ARBA" id="ARBA00023295"/>
    </source>
</evidence>
<dbReference type="InterPro" id="IPR013320">
    <property type="entry name" value="ConA-like_dom_sf"/>
</dbReference>
<feature type="domain" description="Atrophied bacterial Ig" evidence="4">
    <location>
        <begin position="389"/>
        <end position="475"/>
    </location>
</feature>
<name>A0ABT3DNS3_9BACI</name>
<dbReference type="EMBL" id="JAOYEY010000051">
    <property type="protein sequence ID" value="MCV9888719.1"/>
    <property type="molecule type" value="Genomic_DNA"/>
</dbReference>
<evidence type="ECO:0000259" key="4">
    <source>
        <dbReference type="Pfam" id="PF20578"/>
    </source>
</evidence>
<evidence type="ECO:0000313" key="6">
    <source>
        <dbReference type="Proteomes" id="UP001526147"/>
    </source>
</evidence>
<dbReference type="InterPro" id="IPR023296">
    <property type="entry name" value="Glyco_hydro_beta-prop_sf"/>
</dbReference>
<keyword evidence="6" id="KW-1185">Reference proteome</keyword>
<dbReference type="InterPro" id="IPR050727">
    <property type="entry name" value="GH43_arabinanases"/>
</dbReference>
<dbReference type="InterPro" id="IPR046780">
    <property type="entry name" value="aBig_2"/>
</dbReference>
<proteinExistence type="predicted"/>
<dbReference type="SUPFAM" id="SSF75005">
    <property type="entry name" value="Arabinanase/levansucrase/invertase"/>
    <property type="match status" value="1"/>
</dbReference>
<feature type="domain" description="Atrophied bacterial Ig" evidence="4">
    <location>
        <begin position="291"/>
        <end position="378"/>
    </location>
</feature>
<keyword evidence="3" id="KW-0732">Signal</keyword>
<protein>
    <recommendedName>
        <fullName evidence="4">Atrophied bacterial Ig domain-containing protein</fullName>
    </recommendedName>
</protein>
<dbReference type="Pfam" id="PF20578">
    <property type="entry name" value="aBig_2"/>
    <property type="match status" value="2"/>
</dbReference>
<dbReference type="Gene3D" id="2.115.10.20">
    <property type="entry name" value="Glycosyl hydrolase domain, family 43"/>
    <property type="match status" value="1"/>
</dbReference>
<evidence type="ECO:0000313" key="5">
    <source>
        <dbReference type="EMBL" id="MCV9888719.1"/>
    </source>
</evidence>
<dbReference type="PANTHER" id="PTHR43301">
    <property type="entry name" value="ARABINAN ENDO-1,5-ALPHA-L-ARABINOSIDASE"/>
    <property type="match status" value="1"/>
</dbReference>
<dbReference type="Proteomes" id="UP001526147">
    <property type="component" value="Unassembled WGS sequence"/>
</dbReference>
<dbReference type="RefSeq" id="WP_264144760.1">
    <property type="nucleotide sequence ID" value="NZ_JAOYEY010000051.1"/>
</dbReference>
<organism evidence="5 6">
    <name type="scientific">Metabacillus halosaccharovorans</name>
    <dbReference type="NCBI Taxonomy" id="930124"/>
    <lineage>
        <taxon>Bacteria</taxon>
        <taxon>Bacillati</taxon>
        <taxon>Bacillota</taxon>
        <taxon>Bacilli</taxon>
        <taxon>Bacillales</taxon>
        <taxon>Bacillaceae</taxon>
        <taxon>Metabacillus</taxon>
    </lineage>
</organism>
<sequence length="583" mass="63414">MSKRKKLSICLLTIMMFNLFSGLIPQSLFAEEQSSATPELILHYNMKSSSKNGDQMTLNDVSGNEKAFDGIFKNPENGQLVKNDEVGYVSFNGGSSTSKSGYIEITKGEDGSDLLTGLEEVTISTLVNWTNDGANRWVFGLGAVTDDAENGNKYFFVTPRHGSGDVAATGISKAGWRNESLVKATSTMRAGEWEVATVVFSEKSDTITLFVNGKKVASGSAGGKKLAEIIDPSASFSGFIGKSIFKNDPFFKGMIGDFRVYNGALSESQVADLYTETSSEIDKINQLVINDAAESLDITEYLDSDDQVDKITSNIALPSKGKHGVELTWSSSNTEVIANDGTVTRPGKTETDTEVELTATISYEGAEKVKKFVVTVLKEYSDDQVVDLDASNLVLTNTDNVKGNITLPVSGIEGSTITWESSNPQIVKGSAEAADHNKMLGWVTRPEADTEVTLTATISKGNAKTTKTFKLNVIKDPGKLTYDAYFFSYFTGEYEGGEEISFATAEDPLKWRSLNNGQSIIQSTMGEKGLRDPFVIRSPEGDKFYMLATDLKMGESTNFDQAQITGSHSLMIWESDDLVNWSE</sequence>
<feature type="signal peptide" evidence="3">
    <location>
        <begin position="1"/>
        <end position="30"/>
    </location>
</feature>
<gene>
    <name evidence="5" type="ORF">OIH86_23985</name>
</gene>
<accession>A0ABT3DNS3</accession>
<reference evidence="5 6" key="1">
    <citation type="submission" date="2022-10" db="EMBL/GenBank/DDBJ databases">
        <title>Draft genome assembly of moderately radiation resistant bacterium Metabacillus halosaccharovorans.</title>
        <authorList>
            <person name="Pal S."/>
            <person name="Gopinathan A."/>
        </authorList>
    </citation>
    <scope>NUCLEOTIDE SEQUENCE [LARGE SCALE GENOMIC DNA]</scope>
    <source>
        <strain evidence="5 6">VITHBRA001</strain>
    </source>
</reference>
<evidence type="ECO:0000256" key="1">
    <source>
        <dbReference type="ARBA" id="ARBA00022801"/>
    </source>
</evidence>